<dbReference type="AlphaFoldDB" id="A0A833S8J8"/>
<dbReference type="InterPro" id="IPR029021">
    <property type="entry name" value="Prot-tyrosine_phosphatase-like"/>
</dbReference>
<dbReference type="Gene3D" id="3.90.190.10">
    <property type="entry name" value="Protein tyrosine phosphatase superfamily"/>
    <property type="match status" value="1"/>
</dbReference>
<keyword evidence="2" id="KW-0175">Coiled coil</keyword>
<sequence length="1009" mass="113429">MRKDLFQHDDDNNENAKLTAGSEGDISASDLDNPENEVEQLHYDFGKSREGSLCEEETGEENDLHVHNSNGTSGDCGEPEQSDDGDQLLISRGFVAAWILANFPNITRESELKYQAEHTVDDVAEVRMKPTSSVCDTGRCLCEECSTFLAVFICEDCSLALCFRCTDAIHIVPSLSAHKIRFGRSSSVNQVAEPQEASEVSSSPQTPAAFATKTRSESRLSLSAGTNIFFRAPECSRWSRELLHGTLISQDPATTSSGGTFYHRVVWLRGVEALPNGFFRAALALPGWDISSDRDVDSGETYWPHEIGVFPTQLGALRAVVTAERIARSKFRRELEGGRIHHWRIGLEDCGDAELETFPSSELLDEVVTETAATLGSDFHVRLWRQDDVRFHQQLALGTWNFRKWMNSIGRAGNLREEDAVPFEVGIASRDLMFEEEVEKPVPTPWPPATRIRCFMIPQHDLVLPERVRRQHLRAILEQLLFVYAGFAWRLWREYVKRHRERETQQNRERAACVLQAWTQRVAERERQRARQLLLSKTLGSSIDALELYRRRQIEARKLYAFLTRQMEERKCMALRRWREAVGPSDPPPPPAITWHPSYGMKTMLPKLPRMGARRRTAHDKSVAPATQVIIEDMATYKSFKGNHAGPADTSYWVIRARVLAGACPIGPAFREARRLVSRTDFATSVLLQQISVFVCLMEPEELQSVETDSNAAGWSCERQVRAKYRALCTELRGAETISKRHVALAQQALIELDADVATASAVAVGSSGTKETRVRRASMSVQQLQEEDDTDEAKMREAREALQQKLQLAEQQAAKASQELARLGMMQIEFLYFPIKHDSVPDSDKLMSFLEEHVEPRLRAGKNLYVFSRLGHGRTGIVSALLLGRVYGITASEALDRAQGVHDCQRPGAPRGLSFCSPTTASQIAFVRRALARSMDPIYAPLVLENSAEGFRSTRVQQRGLLAEPYMKDEGFMISAVEDAQAREREALEQKRLERIARRESTAAAVAA</sequence>
<dbReference type="PROSITE" id="PS50119">
    <property type="entry name" value="ZF_BBOX"/>
    <property type="match status" value="1"/>
</dbReference>
<accession>A0A833S8J8</accession>
<gene>
    <name evidence="5" type="ORF">GN244_ATG05146</name>
</gene>
<reference evidence="5" key="1">
    <citation type="submission" date="2020-04" db="EMBL/GenBank/DDBJ databases">
        <title>Hybrid Assembly of Korean Phytophthora infestans isolates.</title>
        <authorList>
            <person name="Prokchorchik M."/>
            <person name="Lee Y."/>
            <person name="Seo J."/>
            <person name="Cho J.-H."/>
            <person name="Park Y.-E."/>
            <person name="Jang D.-C."/>
            <person name="Im J.-S."/>
            <person name="Choi J.-G."/>
            <person name="Park H.-J."/>
            <person name="Lee G.-B."/>
            <person name="Lee Y.-G."/>
            <person name="Hong S.-Y."/>
            <person name="Cho K."/>
            <person name="Sohn K.H."/>
        </authorList>
    </citation>
    <scope>NUCLEOTIDE SEQUENCE</scope>
    <source>
        <strain evidence="5">KR_1_A1</strain>
    </source>
</reference>
<feature type="compositionally biased region" description="Basic and acidic residues" evidence="3">
    <location>
        <begin position="39"/>
        <end position="52"/>
    </location>
</feature>
<evidence type="ECO:0000256" key="3">
    <source>
        <dbReference type="SAM" id="MobiDB-lite"/>
    </source>
</evidence>
<evidence type="ECO:0000256" key="1">
    <source>
        <dbReference type="PROSITE-ProRule" id="PRU00024"/>
    </source>
</evidence>
<keyword evidence="1" id="KW-0863">Zinc-finger</keyword>
<evidence type="ECO:0000313" key="6">
    <source>
        <dbReference type="Proteomes" id="UP000602510"/>
    </source>
</evidence>
<organism evidence="5 6">
    <name type="scientific">Phytophthora infestans</name>
    <name type="common">Potato late blight agent</name>
    <name type="synonym">Botrytis infestans</name>
    <dbReference type="NCBI Taxonomy" id="4787"/>
    <lineage>
        <taxon>Eukaryota</taxon>
        <taxon>Sar</taxon>
        <taxon>Stramenopiles</taxon>
        <taxon>Oomycota</taxon>
        <taxon>Peronosporomycetes</taxon>
        <taxon>Peronosporales</taxon>
        <taxon>Peronosporaceae</taxon>
        <taxon>Phytophthora</taxon>
    </lineage>
</organism>
<feature type="domain" description="B box-type" evidence="4">
    <location>
        <begin position="137"/>
        <end position="180"/>
    </location>
</feature>
<feature type="region of interest" description="Disordered" evidence="3">
    <location>
        <begin position="1"/>
        <end position="82"/>
    </location>
</feature>
<dbReference type="EMBL" id="WSZM01000097">
    <property type="protein sequence ID" value="KAF4042837.1"/>
    <property type="molecule type" value="Genomic_DNA"/>
</dbReference>
<name>A0A833S8J8_PHYIN</name>
<evidence type="ECO:0000259" key="4">
    <source>
        <dbReference type="PROSITE" id="PS50119"/>
    </source>
</evidence>
<feature type="compositionally biased region" description="Basic and acidic residues" evidence="3">
    <location>
        <begin position="1"/>
        <end position="10"/>
    </location>
</feature>
<protein>
    <recommendedName>
        <fullName evidence="4">B box-type domain-containing protein</fullName>
    </recommendedName>
</protein>
<dbReference type="GO" id="GO:0008270">
    <property type="term" value="F:zinc ion binding"/>
    <property type="evidence" value="ECO:0007669"/>
    <property type="project" value="UniProtKB-KW"/>
</dbReference>
<comment type="caution">
    <text evidence="5">The sequence shown here is derived from an EMBL/GenBank/DDBJ whole genome shotgun (WGS) entry which is preliminary data.</text>
</comment>
<evidence type="ECO:0000313" key="5">
    <source>
        <dbReference type="EMBL" id="KAF4042837.1"/>
    </source>
</evidence>
<proteinExistence type="predicted"/>
<keyword evidence="1" id="KW-0479">Metal-binding</keyword>
<keyword evidence="1" id="KW-0862">Zinc</keyword>
<dbReference type="CDD" id="cd19757">
    <property type="entry name" value="Bbox1"/>
    <property type="match status" value="1"/>
</dbReference>
<keyword evidence="6" id="KW-1185">Reference proteome</keyword>
<dbReference type="InterPro" id="IPR000315">
    <property type="entry name" value="Znf_B-box"/>
</dbReference>
<dbReference type="SUPFAM" id="SSF52799">
    <property type="entry name" value="(Phosphotyrosine protein) phosphatases II"/>
    <property type="match status" value="1"/>
</dbReference>
<evidence type="ECO:0000256" key="2">
    <source>
        <dbReference type="SAM" id="Coils"/>
    </source>
</evidence>
<feature type="coiled-coil region" evidence="2">
    <location>
        <begin position="782"/>
        <end position="827"/>
    </location>
</feature>
<dbReference type="Proteomes" id="UP000602510">
    <property type="component" value="Unassembled WGS sequence"/>
</dbReference>